<evidence type="ECO:0000256" key="1">
    <source>
        <dbReference type="SAM" id="Phobius"/>
    </source>
</evidence>
<accession>A0A918KE04</accession>
<protein>
    <submittedName>
        <fullName evidence="2">Uncharacterized protein</fullName>
    </submittedName>
</protein>
<name>A0A918KE04_9PROT</name>
<dbReference type="AlphaFoldDB" id="A0A918KE04"/>
<gene>
    <name evidence="2" type="ORF">GCM10011309_07260</name>
</gene>
<organism evidence="2 3">
    <name type="scientific">Litorimonas cladophorae</name>
    <dbReference type="NCBI Taxonomy" id="1220491"/>
    <lineage>
        <taxon>Bacteria</taxon>
        <taxon>Pseudomonadati</taxon>
        <taxon>Pseudomonadota</taxon>
        <taxon>Alphaproteobacteria</taxon>
        <taxon>Maricaulales</taxon>
        <taxon>Robiginitomaculaceae</taxon>
    </lineage>
</organism>
<evidence type="ECO:0000313" key="2">
    <source>
        <dbReference type="EMBL" id="GGX59996.1"/>
    </source>
</evidence>
<dbReference type="RefSeq" id="WP_189581394.1">
    <property type="nucleotide sequence ID" value="NZ_BMYV01000001.1"/>
</dbReference>
<sequence>MKYLGYLLLLLGGVAGYFGVRVWFVFLIALLSTLVFASARRKNLKSTPQAPDQNMLIDGVYLFFGQLLILFAVYLLGVFIGSPGGSFFTDFMTGKRA</sequence>
<keyword evidence="1" id="KW-0812">Transmembrane</keyword>
<feature type="transmembrane region" description="Helical" evidence="1">
    <location>
        <begin position="6"/>
        <end position="39"/>
    </location>
</feature>
<keyword evidence="3" id="KW-1185">Reference proteome</keyword>
<reference evidence="2 3" key="1">
    <citation type="journal article" date="2014" name="Int. J. Syst. Evol. Microbiol.">
        <title>Complete genome sequence of Corynebacterium casei LMG S-19264T (=DSM 44701T), isolated from a smear-ripened cheese.</title>
        <authorList>
            <consortium name="US DOE Joint Genome Institute (JGI-PGF)"/>
            <person name="Walter F."/>
            <person name="Albersmeier A."/>
            <person name="Kalinowski J."/>
            <person name="Ruckert C."/>
        </authorList>
    </citation>
    <scope>NUCLEOTIDE SEQUENCE [LARGE SCALE GENOMIC DNA]</scope>
    <source>
        <strain evidence="2 3">KCTC 23968</strain>
    </source>
</reference>
<feature type="transmembrane region" description="Helical" evidence="1">
    <location>
        <begin position="60"/>
        <end position="82"/>
    </location>
</feature>
<comment type="caution">
    <text evidence="2">The sequence shown here is derived from an EMBL/GenBank/DDBJ whole genome shotgun (WGS) entry which is preliminary data.</text>
</comment>
<keyword evidence="1" id="KW-0472">Membrane</keyword>
<dbReference type="EMBL" id="BMYV01000001">
    <property type="protein sequence ID" value="GGX59996.1"/>
    <property type="molecule type" value="Genomic_DNA"/>
</dbReference>
<evidence type="ECO:0000313" key="3">
    <source>
        <dbReference type="Proteomes" id="UP000600865"/>
    </source>
</evidence>
<proteinExistence type="predicted"/>
<dbReference type="Proteomes" id="UP000600865">
    <property type="component" value="Unassembled WGS sequence"/>
</dbReference>
<keyword evidence="1" id="KW-1133">Transmembrane helix</keyword>